<dbReference type="PANTHER" id="PTHR11532:SF57">
    <property type="entry name" value="CARBOXYPEPTIDASE D, B"/>
    <property type="match status" value="1"/>
</dbReference>
<evidence type="ECO:0000259" key="8">
    <source>
        <dbReference type="PROSITE" id="PS52035"/>
    </source>
</evidence>
<dbReference type="AlphaFoldDB" id="A0A1V1PE69"/>
<dbReference type="PRINTS" id="PR00765">
    <property type="entry name" value="CRBOXYPTASEA"/>
</dbReference>
<protein>
    <submittedName>
        <fullName evidence="9">Peptidase M14 carboxypeptidase A</fullName>
    </submittedName>
</protein>
<organism evidence="9 10">
    <name type="scientific">Candidatus Magnetoglobus multicellularis str. Araruama</name>
    <dbReference type="NCBI Taxonomy" id="890399"/>
    <lineage>
        <taxon>Bacteria</taxon>
        <taxon>Pseudomonadati</taxon>
        <taxon>Thermodesulfobacteriota</taxon>
        <taxon>Desulfobacteria</taxon>
        <taxon>Desulfobacterales</taxon>
        <taxon>Desulfobacteraceae</taxon>
        <taxon>Candidatus Magnetoglobus</taxon>
    </lineage>
</organism>
<dbReference type="InterPro" id="IPR008969">
    <property type="entry name" value="CarboxyPept-like_regulatory"/>
</dbReference>
<dbReference type="PANTHER" id="PTHR11532">
    <property type="entry name" value="PROTEASE M14 CARBOXYPEPTIDASE"/>
    <property type="match status" value="1"/>
</dbReference>
<dbReference type="InterPro" id="IPR050753">
    <property type="entry name" value="Peptidase_M14_domain"/>
</dbReference>
<dbReference type="EMBL" id="ATBP01000090">
    <property type="protein sequence ID" value="ETR73076.1"/>
    <property type="molecule type" value="Genomic_DNA"/>
</dbReference>
<dbReference type="PROSITE" id="PS52035">
    <property type="entry name" value="PEPTIDASE_M14"/>
    <property type="match status" value="1"/>
</dbReference>
<keyword evidence="9" id="KW-0645">Protease</keyword>
<comment type="cofactor">
    <cofactor evidence="1">
        <name>Zn(2+)</name>
        <dbReference type="ChEBI" id="CHEBI:29105"/>
    </cofactor>
</comment>
<dbReference type="CDD" id="cd11308">
    <property type="entry name" value="Peptidase_M14NE-CP-C_like"/>
    <property type="match status" value="1"/>
</dbReference>
<evidence type="ECO:0000256" key="5">
    <source>
        <dbReference type="ARBA" id="ARBA00022833"/>
    </source>
</evidence>
<evidence type="ECO:0000313" key="9">
    <source>
        <dbReference type="EMBL" id="ETR73076.1"/>
    </source>
</evidence>
<dbReference type="PROSITE" id="PS00132">
    <property type="entry name" value="CARBOXYPEPT_ZN_1"/>
    <property type="match status" value="1"/>
</dbReference>
<reference evidence="10" key="1">
    <citation type="submission" date="2012-11" db="EMBL/GenBank/DDBJ databases">
        <authorList>
            <person name="Lucero-Rivera Y.E."/>
            <person name="Tovar-Ramirez D."/>
        </authorList>
    </citation>
    <scope>NUCLEOTIDE SEQUENCE [LARGE SCALE GENOMIC DNA]</scope>
    <source>
        <strain evidence="10">Araruama</strain>
    </source>
</reference>
<dbReference type="Pfam" id="PF00246">
    <property type="entry name" value="Peptidase_M14"/>
    <property type="match status" value="1"/>
</dbReference>
<comment type="caution">
    <text evidence="9">The sequence shown here is derived from an EMBL/GenBank/DDBJ whole genome shotgun (WGS) entry which is preliminary data.</text>
</comment>
<evidence type="ECO:0000256" key="1">
    <source>
        <dbReference type="ARBA" id="ARBA00001947"/>
    </source>
</evidence>
<dbReference type="SUPFAM" id="SSF49464">
    <property type="entry name" value="Carboxypeptidase regulatory domain-like"/>
    <property type="match status" value="1"/>
</dbReference>
<dbReference type="SMART" id="SM00631">
    <property type="entry name" value="Zn_pept"/>
    <property type="match status" value="1"/>
</dbReference>
<evidence type="ECO:0000313" key="10">
    <source>
        <dbReference type="Proteomes" id="UP000189670"/>
    </source>
</evidence>
<keyword evidence="4" id="KW-0378">Hydrolase</keyword>
<keyword evidence="5" id="KW-0862">Zinc</keyword>
<dbReference type="CDD" id="cd18173">
    <property type="entry name" value="M14_CP_bacteria"/>
    <property type="match status" value="1"/>
</dbReference>
<dbReference type="PROSITE" id="PS00133">
    <property type="entry name" value="CARBOXYPEPT_ZN_2"/>
    <property type="match status" value="1"/>
</dbReference>
<gene>
    <name evidence="9" type="ORF">OMM_01234</name>
</gene>
<dbReference type="Gene3D" id="3.40.630.10">
    <property type="entry name" value="Zn peptidases"/>
    <property type="match status" value="1"/>
</dbReference>
<evidence type="ECO:0000256" key="2">
    <source>
        <dbReference type="ARBA" id="ARBA00005988"/>
    </source>
</evidence>
<name>A0A1V1PE69_9BACT</name>
<evidence type="ECO:0000256" key="7">
    <source>
        <dbReference type="PROSITE-ProRule" id="PRU01379"/>
    </source>
</evidence>
<dbReference type="GO" id="GO:0008270">
    <property type="term" value="F:zinc ion binding"/>
    <property type="evidence" value="ECO:0007669"/>
    <property type="project" value="InterPro"/>
</dbReference>
<evidence type="ECO:0000256" key="6">
    <source>
        <dbReference type="ARBA" id="ARBA00023180"/>
    </source>
</evidence>
<feature type="domain" description="Peptidase M14" evidence="8">
    <location>
        <begin position="89"/>
        <end position="364"/>
    </location>
</feature>
<keyword evidence="3" id="KW-0479">Metal-binding</keyword>
<dbReference type="InterPro" id="IPR000834">
    <property type="entry name" value="Peptidase_M14"/>
</dbReference>
<dbReference type="InterPro" id="IPR057247">
    <property type="entry name" value="CARBOXYPEPT_ZN_2"/>
</dbReference>
<proteinExistence type="inferred from homology"/>
<comment type="similarity">
    <text evidence="2 7">Belongs to the peptidase M14 family.</text>
</comment>
<feature type="active site" description="Proton donor/acceptor" evidence="7">
    <location>
        <position position="333"/>
    </location>
</feature>
<dbReference type="GO" id="GO:0004181">
    <property type="term" value="F:metallocarboxypeptidase activity"/>
    <property type="evidence" value="ECO:0007669"/>
    <property type="project" value="InterPro"/>
</dbReference>
<sequence length="499" mass="57448">MKYNQFIIIVGILLYAFLAESQAIYKQLIIHDIEREQIVKLSQLGVIIDFVDKDNTIAYIRPEDMHILEKMTINYTVIPQHHRQRQPDGYPTFDQISKIMQSFEQHYPHICHLHDIGKSYEGRSLLFMKISDHVMIEEDEPEVKYISSMHGDEPIGTILCLNLIDHLLSNYDKDAEITELVNELEIWIMPLMNPDGYVHNKRFNMQGFDLNRNFPDRVVDNQNTTTGRAIEIQHVMNWAFKHSSVLSANFHSGELVVNYPYDSDFDSHASYSATPDDKLFREMALSYAQLNSPMYNSPHFPFGITNGVDWYFVYGGMQDWNYVWMGCMELTIELYSAKDGPSYSIVPDVWNDNRDAMIRHISWSLAGIRGLITDVLTGEPVFASVKVKGNDFCVYTDPDVGDYHRILLPGFYDLIFSAKGYATMHRQNIAVTDSDAKRVDIQMIPISLQMVLEILQGLSNCSTSNSILRFDVTGDDQLDLRDVLYVMHFISLESVTIID</sequence>
<keyword evidence="6" id="KW-0325">Glycoprotein</keyword>
<dbReference type="SUPFAM" id="SSF53187">
    <property type="entry name" value="Zn-dependent exopeptidases"/>
    <property type="match status" value="1"/>
</dbReference>
<accession>A0A1V1PE69</accession>
<dbReference type="Proteomes" id="UP000189670">
    <property type="component" value="Unassembled WGS sequence"/>
</dbReference>
<evidence type="ECO:0000256" key="4">
    <source>
        <dbReference type="ARBA" id="ARBA00022801"/>
    </source>
</evidence>
<dbReference type="GO" id="GO:0006518">
    <property type="term" value="P:peptide metabolic process"/>
    <property type="evidence" value="ECO:0007669"/>
    <property type="project" value="TreeGrafter"/>
</dbReference>
<dbReference type="GO" id="GO:0005615">
    <property type="term" value="C:extracellular space"/>
    <property type="evidence" value="ECO:0007669"/>
    <property type="project" value="TreeGrafter"/>
</dbReference>
<evidence type="ECO:0000256" key="3">
    <source>
        <dbReference type="ARBA" id="ARBA00022723"/>
    </source>
</evidence>
<dbReference type="Gene3D" id="2.60.40.1120">
    <property type="entry name" value="Carboxypeptidase-like, regulatory domain"/>
    <property type="match status" value="1"/>
</dbReference>
<dbReference type="GO" id="GO:0016485">
    <property type="term" value="P:protein processing"/>
    <property type="evidence" value="ECO:0007669"/>
    <property type="project" value="TreeGrafter"/>
</dbReference>
<dbReference type="InterPro" id="IPR057246">
    <property type="entry name" value="CARBOXYPEPT_ZN_1"/>
</dbReference>
<keyword evidence="9" id="KW-0121">Carboxypeptidase</keyword>